<comment type="caution">
    <text evidence="1">The sequence shown here is derived from an EMBL/GenBank/DDBJ whole genome shotgun (WGS) entry which is preliminary data.</text>
</comment>
<dbReference type="Proteomes" id="UP001175226">
    <property type="component" value="Unassembled WGS sequence"/>
</dbReference>
<proteinExistence type="predicted"/>
<name>A0AA39MRD8_9AGAR</name>
<keyword evidence="2" id="KW-1185">Reference proteome</keyword>
<reference evidence="1" key="1">
    <citation type="submission" date="2023-06" db="EMBL/GenBank/DDBJ databases">
        <authorList>
            <consortium name="Lawrence Berkeley National Laboratory"/>
            <person name="Ahrendt S."/>
            <person name="Sahu N."/>
            <person name="Indic B."/>
            <person name="Wong-Bajracharya J."/>
            <person name="Merenyi Z."/>
            <person name="Ke H.-M."/>
            <person name="Monk M."/>
            <person name="Kocsube S."/>
            <person name="Drula E."/>
            <person name="Lipzen A."/>
            <person name="Balint B."/>
            <person name="Henrissat B."/>
            <person name="Andreopoulos B."/>
            <person name="Martin F.M."/>
            <person name="Harder C.B."/>
            <person name="Rigling D."/>
            <person name="Ford K.L."/>
            <person name="Foster G.D."/>
            <person name="Pangilinan J."/>
            <person name="Papanicolaou A."/>
            <person name="Barry K."/>
            <person name="LaButti K."/>
            <person name="Viragh M."/>
            <person name="Koriabine M."/>
            <person name="Yan M."/>
            <person name="Riley R."/>
            <person name="Champramary S."/>
            <person name="Plett K.L."/>
            <person name="Tsai I.J."/>
            <person name="Slot J."/>
            <person name="Sipos G."/>
            <person name="Plett J."/>
            <person name="Nagy L.G."/>
            <person name="Grigoriev I.V."/>
        </authorList>
    </citation>
    <scope>NUCLEOTIDE SEQUENCE</scope>
    <source>
        <strain evidence="1">FPL87.14</strain>
    </source>
</reference>
<evidence type="ECO:0008006" key="3">
    <source>
        <dbReference type="Google" id="ProtNLM"/>
    </source>
</evidence>
<dbReference type="AlphaFoldDB" id="A0AA39MRD8"/>
<sequence>MTEQRLAMANIIGYKRVFTGVIQGPGHFTRRVVKNPVATLGRLAILPNELLDDILSKHCDIQTIVTSFSLVNRGARKAVDTSLPFQRVSHYAPGALAAMLRTQVASFFTLEDLYDALCSNPSCGLCGSLGTLIWLPGCQRCCMPCLRTPELRSINKYAATKLFGVSEAALVNAPAVCSERGWDDFRDFRRLLSFAQVRAIAIEDAGGEAQLMTRINSVPERKKAYENFISRTGNSEVGQKAQCLVAAPLPYFNRRSGKIVKGLSCAGCLQFMESDGDLNGDTIDEECRRYDTVYTISGLISHVQTDCPHGQRIWKKHLKRSKQGSE</sequence>
<accession>A0AA39MRD8</accession>
<evidence type="ECO:0000313" key="1">
    <source>
        <dbReference type="EMBL" id="KAK0443852.1"/>
    </source>
</evidence>
<organism evidence="1 2">
    <name type="scientific">Armillaria borealis</name>
    <dbReference type="NCBI Taxonomy" id="47425"/>
    <lineage>
        <taxon>Eukaryota</taxon>
        <taxon>Fungi</taxon>
        <taxon>Dikarya</taxon>
        <taxon>Basidiomycota</taxon>
        <taxon>Agaricomycotina</taxon>
        <taxon>Agaricomycetes</taxon>
        <taxon>Agaricomycetidae</taxon>
        <taxon>Agaricales</taxon>
        <taxon>Marasmiineae</taxon>
        <taxon>Physalacriaceae</taxon>
        <taxon>Armillaria</taxon>
    </lineage>
</organism>
<dbReference type="EMBL" id="JAUEPT010000021">
    <property type="protein sequence ID" value="KAK0443852.1"/>
    <property type="molecule type" value="Genomic_DNA"/>
</dbReference>
<evidence type="ECO:0000313" key="2">
    <source>
        <dbReference type="Proteomes" id="UP001175226"/>
    </source>
</evidence>
<protein>
    <recommendedName>
        <fullName evidence="3">F-box domain-containing protein</fullName>
    </recommendedName>
</protein>
<gene>
    <name evidence="1" type="ORF">EV421DRAFT_1946252</name>
</gene>